<name>A0A0A8ZKN9_ARUDO</name>
<dbReference type="AlphaFoldDB" id="A0A0A8ZKN9"/>
<dbReference type="InterPro" id="IPR011676">
    <property type="entry name" value="DUF1618"/>
</dbReference>
<feature type="domain" description="DUF1618" evidence="2">
    <location>
        <begin position="2"/>
        <end position="116"/>
    </location>
</feature>
<sequence length="184" mass="19571">MAFVPLPESDKDGDESDDDHGSCSYCSERALGSRRCVQVSDGKFRLVEMSCGARHGKGAPTLSMRTLADPETAEWTLEYKVPFAEIWAGDSYKAAGLPEKAPVVALVHPKNPDVLYFFVGDYLFGVDMRAKKVVECEAYGLAGPSSCVLALELPPSLIAAAGSTVEVSGNGVKEESCASPSDCN</sequence>
<dbReference type="EMBL" id="GBRH01260595">
    <property type="protein sequence ID" value="JAD37300.1"/>
    <property type="molecule type" value="Transcribed_RNA"/>
</dbReference>
<proteinExistence type="predicted"/>
<accession>A0A0A8ZKN9</accession>
<evidence type="ECO:0000259" key="2">
    <source>
        <dbReference type="Pfam" id="PF07762"/>
    </source>
</evidence>
<evidence type="ECO:0000313" key="3">
    <source>
        <dbReference type="EMBL" id="JAD37300.1"/>
    </source>
</evidence>
<dbReference type="PANTHER" id="PTHR33086:SF44">
    <property type="entry name" value="OS03G0683600 PROTEIN"/>
    <property type="match status" value="1"/>
</dbReference>
<feature type="region of interest" description="Disordered" evidence="1">
    <location>
        <begin position="1"/>
        <end position="21"/>
    </location>
</feature>
<organism evidence="3">
    <name type="scientific">Arundo donax</name>
    <name type="common">Giant reed</name>
    <name type="synonym">Donax arundinaceus</name>
    <dbReference type="NCBI Taxonomy" id="35708"/>
    <lineage>
        <taxon>Eukaryota</taxon>
        <taxon>Viridiplantae</taxon>
        <taxon>Streptophyta</taxon>
        <taxon>Embryophyta</taxon>
        <taxon>Tracheophyta</taxon>
        <taxon>Spermatophyta</taxon>
        <taxon>Magnoliopsida</taxon>
        <taxon>Liliopsida</taxon>
        <taxon>Poales</taxon>
        <taxon>Poaceae</taxon>
        <taxon>PACMAD clade</taxon>
        <taxon>Arundinoideae</taxon>
        <taxon>Arundineae</taxon>
        <taxon>Arundo</taxon>
    </lineage>
</organism>
<dbReference type="Pfam" id="PF07762">
    <property type="entry name" value="DUF1618"/>
    <property type="match status" value="1"/>
</dbReference>
<reference evidence="3" key="2">
    <citation type="journal article" date="2015" name="Data Brief">
        <title>Shoot transcriptome of the giant reed, Arundo donax.</title>
        <authorList>
            <person name="Barrero R.A."/>
            <person name="Guerrero F.D."/>
            <person name="Moolhuijzen P."/>
            <person name="Goolsby J.A."/>
            <person name="Tidwell J."/>
            <person name="Bellgard S.E."/>
            <person name="Bellgard M.I."/>
        </authorList>
    </citation>
    <scope>NUCLEOTIDE SEQUENCE</scope>
    <source>
        <tissue evidence="3">Shoot tissue taken approximately 20 cm above the soil surface</tissue>
    </source>
</reference>
<reference evidence="3" key="1">
    <citation type="submission" date="2014-09" db="EMBL/GenBank/DDBJ databases">
        <authorList>
            <person name="Magalhaes I.L.F."/>
            <person name="Oliveira U."/>
            <person name="Santos F.R."/>
            <person name="Vidigal T.H.D.A."/>
            <person name="Brescovit A.D."/>
            <person name="Santos A.J."/>
        </authorList>
    </citation>
    <scope>NUCLEOTIDE SEQUENCE</scope>
    <source>
        <tissue evidence="3">Shoot tissue taken approximately 20 cm above the soil surface</tissue>
    </source>
</reference>
<dbReference type="PANTHER" id="PTHR33086">
    <property type="entry name" value="OS05G0468200 PROTEIN-RELATED"/>
    <property type="match status" value="1"/>
</dbReference>
<protein>
    <recommendedName>
        <fullName evidence="2">DUF1618 domain-containing protein</fullName>
    </recommendedName>
</protein>
<evidence type="ECO:0000256" key="1">
    <source>
        <dbReference type="SAM" id="MobiDB-lite"/>
    </source>
</evidence>